<dbReference type="EMBL" id="JAHXZJ010000001">
    <property type="protein sequence ID" value="KAH0567257.1"/>
    <property type="molecule type" value="Genomic_DNA"/>
</dbReference>
<accession>A0AAV7J5M7</accession>
<evidence type="ECO:0000313" key="4">
    <source>
        <dbReference type="Proteomes" id="UP000826195"/>
    </source>
</evidence>
<protein>
    <submittedName>
        <fullName evidence="3">Uncharacterized protein</fullName>
    </submittedName>
</protein>
<name>A0AAV7J5M7_COTGL</name>
<feature type="chain" id="PRO_5043933445" evidence="2">
    <location>
        <begin position="18"/>
        <end position="109"/>
    </location>
</feature>
<organism evidence="3 4">
    <name type="scientific">Cotesia glomerata</name>
    <name type="common">Lepidopteran parasitic wasp</name>
    <name type="synonym">Apanteles glomeratus</name>
    <dbReference type="NCBI Taxonomy" id="32391"/>
    <lineage>
        <taxon>Eukaryota</taxon>
        <taxon>Metazoa</taxon>
        <taxon>Ecdysozoa</taxon>
        <taxon>Arthropoda</taxon>
        <taxon>Hexapoda</taxon>
        <taxon>Insecta</taxon>
        <taxon>Pterygota</taxon>
        <taxon>Neoptera</taxon>
        <taxon>Endopterygota</taxon>
        <taxon>Hymenoptera</taxon>
        <taxon>Apocrita</taxon>
        <taxon>Ichneumonoidea</taxon>
        <taxon>Braconidae</taxon>
        <taxon>Microgastrinae</taxon>
        <taxon>Cotesia</taxon>
    </lineage>
</organism>
<gene>
    <name evidence="3" type="ORF">KQX54_007921</name>
</gene>
<keyword evidence="2" id="KW-0732">Signal</keyword>
<dbReference type="Proteomes" id="UP000826195">
    <property type="component" value="Unassembled WGS sequence"/>
</dbReference>
<evidence type="ECO:0000256" key="2">
    <source>
        <dbReference type="SAM" id="SignalP"/>
    </source>
</evidence>
<dbReference type="AlphaFoldDB" id="A0AAV7J5M7"/>
<keyword evidence="4" id="KW-1185">Reference proteome</keyword>
<proteinExistence type="predicted"/>
<evidence type="ECO:0000256" key="1">
    <source>
        <dbReference type="SAM" id="MobiDB-lite"/>
    </source>
</evidence>
<sequence length="109" mass="12764">MSLFLWILLELEKNPLAYDHEYPGVFMQSLEYLAEVKEEEPKQRKIQSSESLQWRNSGAAKKDSTPIEQDPEYNLEGYNITSIVVMKVLLQRSYKEKILNSQPSNRVDQ</sequence>
<feature type="region of interest" description="Disordered" evidence="1">
    <location>
        <begin position="40"/>
        <end position="71"/>
    </location>
</feature>
<feature type="compositionally biased region" description="Polar residues" evidence="1">
    <location>
        <begin position="46"/>
        <end position="56"/>
    </location>
</feature>
<comment type="caution">
    <text evidence="3">The sequence shown here is derived from an EMBL/GenBank/DDBJ whole genome shotgun (WGS) entry which is preliminary data.</text>
</comment>
<evidence type="ECO:0000313" key="3">
    <source>
        <dbReference type="EMBL" id="KAH0567257.1"/>
    </source>
</evidence>
<reference evidence="3 4" key="1">
    <citation type="journal article" date="2021" name="J. Hered.">
        <title>A chromosome-level genome assembly of the parasitoid wasp, Cotesia glomerata (Hymenoptera: Braconidae).</title>
        <authorList>
            <person name="Pinto B.J."/>
            <person name="Weis J.J."/>
            <person name="Gamble T."/>
            <person name="Ode P.J."/>
            <person name="Paul R."/>
            <person name="Zaspel J.M."/>
        </authorList>
    </citation>
    <scope>NUCLEOTIDE SEQUENCE [LARGE SCALE GENOMIC DNA]</scope>
    <source>
        <strain evidence="3">CgM1</strain>
    </source>
</reference>
<feature type="signal peptide" evidence="2">
    <location>
        <begin position="1"/>
        <end position="17"/>
    </location>
</feature>